<name>A0ABS4XW85_9ACTN</name>
<dbReference type="EMBL" id="JAGIOH010000001">
    <property type="protein sequence ID" value="MBP2400776.1"/>
    <property type="molecule type" value="Genomic_DNA"/>
</dbReference>
<comment type="caution">
    <text evidence="1">The sequence shown here is derived from an EMBL/GenBank/DDBJ whole genome shotgun (WGS) entry which is preliminary data.</text>
</comment>
<proteinExistence type="predicted"/>
<accession>A0ABS4XW85</accession>
<keyword evidence="2" id="KW-1185">Reference proteome</keyword>
<dbReference type="Proteomes" id="UP001519291">
    <property type="component" value="Unassembled WGS sequence"/>
</dbReference>
<reference evidence="1 2" key="1">
    <citation type="submission" date="2021-03" db="EMBL/GenBank/DDBJ databases">
        <title>Sequencing the genomes of 1000 actinobacteria strains.</title>
        <authorList>
            <person name="Klenk H.-P."/>
        </authorList>
    </citation>
    <scope>NUCLEOTIDE SEQUENCE [LARGE SCALE GENOMIC DNA]</scope>
    <source>
        <strain evidence="1 2">DSM 41480</strain>
    </source>
</reference>
<sequence length="66" mass="7078">MPITPGPFGQVSDPVAFLDGTKVTEPFAQIEDPRARADAMDAKATELRGHADALNKAATKLREARD</sequence>
<evidence type="ECO:0000313" key="1">
    <source>
        <dbReference type="EMBL" id="MBP2400776.1"/>
    </source>
</evidence>
<protein>
    <submittedName>
        <fullName evidence="1">Uncharacterized coiled-coil DUF342 family protein</fullName>
    </submittedName>
</protein>
<evidence type="ECO:0000313" key="2">
    <source>
        <dbReference type="Proteomes" id="UP001519291"/>
    </source>
</evidence>
<dbReference type="RefSeq" id="WP_209513354.1">
    <property type="nucleotide sequence ID" value="NZ_JAGIOH010000001.1"/>
</dbReference>
<dbReference type="GeneID" id="91567138"/>
<gene>
    <name evidence="1" type="ORF">JO379_000245</name>
</gene>
<organism evidence="1 2">
    <name type="scientific">Streptomyces syringium</name>
    <dbReference type="NCBI Taxonomy" id="76729"/>
    <lineage>
        <taxon>Bacteria</taxon>
        <taxon>Bacillati</taxon>
        <taxon>Actinomycetota</taxon>
        <taxon>Actinomycetes</taxon>
        <taxon>Kitasatosporales</taxon>
        <taxon>Streptomycetaceae</taxon>
        <taxon>Streptomyces</taxon>
    </lineage>
</organism>